<accession>A0ABZ3FKL4</accession>
<dbReference type="InterPro" id="IPR000086">
    <property type="entry name" value="NUDIX_hydrolase_dom"/>
</dbReference>
<evidence type="ECO:0000256" key="5">
    <source>
        <dbReference type="ARBA" id="ARBA00022842"/>
    </source>
</evidence>
<gene>
    <name evidence="8" type="ORF">AADG42_04420</name>
</gene>
<dbReference type="Proteomes" id="UP001442841">
    <property type="component" value="Chromosome"/>
</dbReference>
<dbReference type="CDD" id="cd03426">
    <property type="entry name" value="NUDIX_CoAse_Nudt7"/>
    <property type="match status" value="1"/>
</dbReference>
<proteinExistence type="predicted"/>
<keyword evidence="9" id="KW-1185">Reference proteome</keyword>
<evidence type="ECO:0000256" key="4">
    <source>
        <dbReference type="ARBA" id="ARBA00022801"/>
    </source>
</evidence>
<dbReference type="EMBL" id="CP154795">
    <property type="protein sequence ID" value="XAN06583.1"/>
    <property type="molecule type" value="Genomic_DNA"/>
</dbReference>
<protein>
    <submittedName>
        <fullName evidence="8">CoA pyrophosphatase</fullName>
        <ecNumber evidence="8">3.6.1.55</ecNumber>
    </submittedName>
</protein>
<evidence type="ECO:0000313" key="9">
    <source>
        <dbReference type="Proteomes" id="UP001442841"/>
    </source>
</evidence>
<dbReference type="PANTHER" id="PTHR12992">
    <property type="entry name" value="NUDIX HYDROLASE"/>
    <property type="match status" value="1"/>
</dbReference>
<reference evidence="8 9" key="1">
    <citation type="submission" date="2024-04" db="EMBL/GenBank/DDBJ databases">
        <title>Isolation of an actinomycete strain from pig manure.</title>
        <authorList>
            <person name="Gong T."/>
            <person name="Yu Z."/>
            <person name="An M."/>
            <person name="Wei C."/>
            <person name="Yang W."/>
            <person name="Liu L."/>
        </authorList>
    </citation>
    <scope>NUCLEOTIDE SEQUENCE [LARGE SCALE GENOMIC DNA]</scope>
    <source>
        <strain evidence="8 9">ZF39</strain>
    </source>
</reference>
<evidence type="ECO:0000256" key="3">
    <source>
        <dbReference type="ARBA" id="ARBA00022723"/>
    </source>
</evidence>
<evidence type="ECO:0000256" key="6">
    <source>
        <dbReference type="ARBA" id="ARBA00023211"/>
    </source>
</evidence>
<dbReference type="PROSITE" id="PS51462">
    <property type="entry name" value="NUDIX"/>
    <property type="match status" value="1"/>
</dbReference>
<comment type="cofactor">
    <cofactor evidence="1">
        <name>Mn(2+)</name>
        <dbReference type="ChEBI" id="CHEBI:29035"/>
    </cofactor>
</comment>
<dbReference type="Gene3D" id="3.90.79.10">
    <property type="entry name" value="Nucleoside Triphosphate Pyrophosphohydrolase"/>
    <property type="match status" value="1"/>
</dbReference>
<feature type="domain" description="Nudix hydrolase" evidence="7">
    <location>
        <begin position="35"/>
        <end position="168"/>
    </location>
</feature>
<evidence type="ECO:0000259" key="7">
    <source>
        <dbReference type="PROSITE" id="PS51462"/>
    </source>
</evidence>
<dbReference type="Pfam" id="PF00293">
    <property type="entry name" value="NUDIX"/>
    <property type="match status" value="1"/>
</dbReference>
<dbReference type="SUPFAM" id="SSF55811">
    <property type="entry name" value="Nudix"/>
    <property type="match status" value="1"/>
</dbReference>
<dbReference type="RefSeq" id="WP_425308011.1">
    <property type="nucleotide sequence ID" value="NZ_CP154795.1"/>
</dbReference>
<evidence type="ECO:0000313" key="8">
    <source>
        <dbReference type="EMBL" id="XAN06583.1"/>
    </source>
</evidence>
<evidence type="ECO:0000256" key="2">
    <source>
        <dbReference type="ARBA" id="ARBA00001946"/>
    </source>
</evidence>
<name>A0ABZ3FKL4_9ACTN</name>
<dbReference type="EC" id="3.6.1.55" evidence="8"/>
<sequence>MSSVPERFRALERNLAHPEMGDQVVAQRPAMGASARQAAVLALLSLPSDGPTLTVLERAHTMRNHAGQIAFPGGGVDPTDAGPEDAALREADEEIALDRASVQLLGTLPAAHVAVSGFDVTTVVGWWRSPHEVYARDRAEVEAVHHIPVDHLVDPDNRRVALHPSGYRGPAFIVDDLFIWGLTAHMLDGILDLAGWAKPWNRTRQADIPSRFLRDRSRREPGRSPNTH</sequence>
<dbReference type="InterPro" id="IPR015797">
    <property type="entry name" value="NUDIX_hydrolase-like_dom_sf"/>
</dbReference>
<evidence type="ECO:0000256" key="1">
    <source>
        <dbReference type="ARBA" id="ARBA00001936"/>
    </source>
</evidence>
<dbReference type="InterPro" id="IPR045121">
    <property type="entry name" value="CoAse"/>
</dbReference>
<comment type="cofactor">
    <cofactor evidence="2">
        <name>Mg(2+)</name>
        <dbReference type="ChEBI" id="CHEBI:18420"/>
    </cofactor>
</comment>
<keyword evidence="6" id="KW-0464">Manganese</keyword>
<dbReference type="GO" id="GO:0035539">
    <property type="term" value="F:8-oxo-7,8-dihydrodeoxyguanosine triphosphate pyrophosphatase activity"/>
    <property type="evidence" value="ECO:0007669"/>
    <property type="project" value="UniProtKB-EC"/>
</dbReference>
<organism evidence="8 9">
    <name type="scientific">Ammonicoccus fulvus</name>
    <dbReference type="NCBI Taxonomy" id="3138240"/>
    <lineage>
        <taxon>Bacteria</taxon>
        <taxon>Bacillati</taxon>
        <taxon>Actinomycetota</taxon>
        <taxon>Actinomycetes</taxon>
        <taxon>Propionibacteriales</taxon>
        <taxon>Propionibacteriaceae</taxon>
        <taxon>Ammonicoccus</taxon>
    </lineage>
</organism>
<keyword evidence="4 8" id="KW-0378">Hydrolase</keyword>
<keyword evidence="5" id="KW-0460">Magnesium</keyword>
<dbReference type="PANTHER" id="PTHR12992:SF11">
    <property type="entry name" value="MITOCHONDRIAL COENZYME A DIPHOSPHATASE NUDT8"/>
    <property type="match status" value="1"/>
</dbReference>
<keyword evidence="3" id="KW-0479">Metal-binding</keyword>